<feature type="transmembrane region" description="Helical" evidence="7">
    <location>
        <begin position="72"/>
        <end position="93"/>
    </location>
</feature>
<organism evidence="9 10">
    <name type="scientific">Pseudoclavibacter terrae</name>
    <dbReference type="NCBI Taxonomy" id="1530195"/>
    <lineage>
        <taxon>Bacteria</taxon>
        <taxon>Bacillati</taxon>
        <taxon>Actinomycetota</taxon>
        <taxon>Actinomycetes</taxon>
        <taxon>Micrococcales</taxon>
        <taxon>Microbacteriaceae</taxon>
        <taxon>Pseudoclavibacter</taxon>
    </lineage>
</organism>
<accession>A0A7J5B5B5</accession>
<dbReference type="GO" id="GO:0005886">
    <property type="term" value="C:plasma membrane"/>
    <property type="evidence" value="ECO:0007669"/>
    <property type="project" value="UniProtKB-SubCell"/>
</dbReference>
<feature type="domain" description="DUF3817" evidence="8">
    <location>
        <begin position="17"/>
        <end position="124"/>
    </location>
</feature>
<keyword evidence="3 7" id="KW-0812">Transmembrane</keyword>
<dbReference type="NCBIfam" id="TIGR03954">
    <property type="entry name" value="integ_memb_HG"/>
    <property type="match status" value="1"/>
</dbReference>
<dbReference type="RefSeq" id="WP_151422333.1">
    <property type="nucleotide sequence ID" value="NZ_CANKVH010000007.1"/>
</dbReference>
<evidence type="ECO:0000256" key="7">
    <source>
        <dbReference type="SAM" id="Phobius"/>
    </source>
</evidence>
<gene>
    <name evidence="9" type="ORF">F8O03_03250</name>
</gene>
<evidence type="ECO:0000256" key="1">
    <source>
        <dbReference type="ARBA" id="ARBA00004651"/>
    </source>
</evidence>
<comment type="caution">
    <text evidence="9">The sequence shown here is derived from an EMBL/GenBank/DDBJ whole genome shotgun (WGS) entry which is preliminary data.</text>
</comment>
<name>A0A7J5B5B5_9MICO</name>
<proteinExistence type="predicted"/>
<keyword evidence="10" id="KW-1185">Reference proteome</keyword>
<evidence type="ECO:0000256" key="5">
    <source>
        <dbReference type="ARBA" id="ARBA00023136"/>
    </source>
</evidence>
<evidence type="ECO:0000256" key="3">
    <source>
        <dbReference type="ARBA" id="ARBA00022692"/>
    </source>
</evidence>
<evidence type="ECO:0000256" key="6">
    <source>
        <dbReference type="SAM" id="MobiDB-lite"/>
    </source>
</evidence>
<keyword evidence="5 7" id="KW-0472">Membrane</keyword>
<keyword evidence="2" id="KW-1003">Cell membrane</keyword>
<feature type="region of interest" description="Disordered" evidence="6">
    <location>
        <begin position="157"/>
        <end position="179"/>
    </location>
</feature>
<evidence type="ECO:0000313" key="9">
    <source>
        <dbReference type="EMBL" id="KAB1639369.1"/>
    </source>
</evidence>
<dbReference type="EMBL" id="WBJX01000001">
    <property type="protein sequence ID" value="KAB1639369.1"/>
    <property type="molecule type" value="Genomic_DNA"/>
</dbReference>
<dbReference type="AlphaFoldDB" id="A0A7J5B5B5"/>
<dbReference type="InterPro" id="IPR023845">
    <property type="entry name" value="DUF3817_TM"/>
</dbReference>
<feature type="transmembrane region" description="Helical" evidence="7">
    <location>
        <begin position="99"/>
        <end position="119"/>
    </location>
</feature>
<dbReference type="Proteomes" id="UP000490386">
    <property type="component" value="Unassembled WGS sequence"/>
</dbReference>
<dbReference type="PANTHER" id="PTHR40077:SF2">
    <property type="entry name" value="MEMBRANE PROTEIN"/>
    <property type="match status" value="1"/>
</dbReference>
<dbReference type="PANTHER" id="PTHR40077">
    <property type="entry name" value="MEMBRANE PROTEIN-RELATED"/>
    <property type="match status" value="1"/>
</dbReference>
<evidence type="ECO:0000259" key="8">
    <source>
        <dbReference type="Pfam" id="PF12823"/>
    </source>
</evidence>
<reference evidence="9 10" key="1">
    <citation type="submission" date="2019-09" db="EMBL/GenBank/DDBJ databases">
        <title>Phylogeny of genus Pseudoclavibacter and closely related genus.</title>
        <authorList>
            <person name="Li Y."/>
        </authorList>
    </citation>
    <scope>NUCLEOTIDE SEQUENCE [LARGE SCALE GENOMIC DNA]</scope>
    <source>
        <strain evidence="9 10">THG-MD12</strain>
    </source>
</reference>
<dbReference type="Pfam" id="PF12823">
    <property type="entry name" value="DUF3817"/>
    <property type="match status" value="1"/>
</dbReference>
<sequence>MPHDALLNANPGFRRALRFYQVTAYVTGILLLLLCIEMFLKYAFHLEVEAFGPFGIIALVQEGTTTALNLSLWVLIVHGWFYVVYLVASYVLWQQMRWPIVWLLAMAAGGVVPFLSFVTEWFMSRRAKRDLVLREERRLTAAGEEQKLRDFEASLSEAEREQLESDVQQSLAEHQRRAN</sequence>
<comment type="subcellular location">
    <subcellularLocation>
        <location evidence="1">Cell membrane</location>
        <topology evidence="1">Multi-pass membrane protein</topology>
    </subcellularLocation>
</comment>
<feature type="transmembrane region" description="Helical" evidence="7">
    <location>
        <begin position="20"/>
        <end position="40"/>
    </location>
</feature>
<evidence type="ECO:0000313" key="10">
    <source>
        <dbReference type="Proteomes" id="UP000490386"/>
    </source>
</evidence>
<evidence type="ECO:0000256" key="4">
    <source>
        <dbReference type="ARBA" id="ARBA00022989"/>
    </source>
</evidence>
<protein>
    <submittedName>
        <fullName evidence="9">DUF3817 domain-containing protein</fullName>
    </submittedName>
</protein>
<evidence type="ECO:0000256" key="2">
    <source>
        <dbReference type="ARBA" id="ARBA00022475"/>
    </source>
</evidence>
<keyword evidence="4 7" id="KW-1133">Transmembrane helix</keyword>
<dbReference type="OrthoDB" id="9342687at2"/>